<dbReference type="Pfam" id="PF01161">
    <property type="entry name" value="PBP"/>
    <property type="match status" value="1"/>
</dbReference>
<dbReference type="PANTHER" id="PTHR30289">
    <property type="entry name" value="UNCHARACTERIZED PROTEIN YBCL-RELATED"/>
    <property type="match status" value="1"/>
</dbReference>
<dbReference type="RefSeq" id="WP_092887969.1">
    <property type="nucleotide sequence ID" value="NZ_FOOQ01000001.1"/>
</dbReference>
<evidence type="ECO:0000256" key="1">
    <source>
        <dbReference type="SAM" id="MobiDB-lite"/>
    </source>
</evidence>
<feature type="compositionally biased region" description="Basic and acidic residues" evidence="1">
    <location>
        <begin position="13"/>
        <end position="23"/>
    </location>
</feature>
<evidence type="ECO:0000313" key="3">
    <source>
        <dbReference type="Proteomes" id="UP000198876"/>
    </source>
</evidence>
<dbReference type="Gene3D" id="3.90.280.10">
    <property type="entry name" value="PEBP-like"/>
    <property type="match status" value="1"/>
</dbReference>
<proteinExistence type="predicted"/>
<evidence type="ECO:0000313" key="2">
    <source>
        <dbReference type="EMBL" id="SFF85055.1"/>
    </source>
</evidence>
<dbReference type="Proteomes" id="UP000198876">
    <property type="component" value="Unassembled WGS sequence"/>
</dbReference>
<protein>
    <recommendedName>
        <fullName evidence="4">Phospholipid-binding protein, PBP family</fullName>
    </recommendedName>
</protein>
<sequence length="152" mass="16874">MRLISPSFSDGGEIPRRHGHEEENTNPPLIVDEVPEEAVTLALVVDDPDAEEPAGKVWDHWVVWNIDVDASTQSFPDDWNPHEDGAETGLNDYGQRGYGGPNPPDREHTYRFRAYALDAELDLPGDATKEALLDAMEGHVLAEARLEGTYEP</sequence>
<feature type="region of interest" description="Disordered" evidence="1">
    <location>
        <begin position="74"/>
        <end position="107"/>
    </location>
</feature>
<organism evidence="2 3">
    <name type="scientific">Halopelagius inordinatus</name>
    <dbReference type="NCBI Taxonomy" id="553467"/>
    <lineage>
        <taxon>Archaea</taxon>
        <taxon>Methanobacteriati</taxon>
        <taxon>Methanobacteriota</taxon>
        <taxon>Stenosarchaea group</taxon>
        <taxon>Halobacteria</taxon>
        <taxon>Halobacteriales</taxon>
        <taxon>Haloferacaceae</taxon>
    </lineage>
</organism>
<evidence type="ECO:0008006" key="4">
    <source>
        <dbReference type="Google" id="ProtNLM"/>
    </source>
</evidence>
<reference evidence="3" key="1">
    <citation type="submission" date="2016-10" db="EMBL/GenBank/DDBJ databases">
        <authorList>
            <person name="Varghese N."/>
            <person name="Submissions S."/>
        </authorList>
    </citation>
    <scope>NUCLEOTIDE SEQUENCE [LARGE SCALE GENOMIC DNA]</scope>
    <source>
        <strain evidence="3">CGMCC 1.7739</strain>
    </source>
</reference>
<feature type="region of interest" description="Disordered" evidence="1">
    <location>
        <begin position="1"/>
        <end position="29"/>
    </location>
</feature>
<gene>
    <name evidence="2" type="ORF">SAMN04488063_0520</name>
</gene>
<dbReference type="InterPro" id="IPR005247">
    <property type="entry name" value="YbhB_YbcL/LppC-like"/>
</dbReference>
<dbReference type="NCBIfam" id="TIGR00481">
    <property type="entry name" value="YbhB/YbcL family Raf kinase inhibitor-like protein"/>
    <property type="match status" value="1"/>
</dbReference>
<dbReference type="AlphaFoldDB" id="A0A1I2M0K6"/>
<name>A0A1I2M0K6_9EURY</name>
<dbReference type="SUPFAM" id="SSF49777">
    <property type="entry name" value="PEBP-like"/>
    <property type="match status" value="1"/>
</dbReference>
<dbReference type="InterPro" id="IPR036610">
    <property type="entry name" value="PEBP-like_sf"/>
</dbReference>
<dbReference type="InterPro" id="IPR008914">
    <property type="entry name" value="PEBP"/>
</dbReference>
<dbReference type="STRING" id="553467.SAMN04488063_0520"/>
<dbReference type="PANTHER" id="PTHR30289:SF1">
    <property type="entry name" value="PEBP (PHOSPHATIDYLETHANOLAMINE-BINDING PROTEIN) FAMILY PROTEIN"/>
    <property type="match status" value="1"/>
</dbReference>
<dbReference type="EMBL" id="FOOQ01000001">
    <property type="protein sequence ID" value="SFF85055.1"/>
    <property type="molecule type" value="Genomic_DNA"/>
</dbReference>
<dbReference type="OrthoDB" id="28720at2157"/>
<keyword evidence="3" id="KW-1185">Reference proteome</keyword>
<dbReference type="CDD" id="cd00865">
    <property type="entry name" value="PEBP_bact_arch"/>
    <property type="match status" value="1"/>
</dbReference>
<accession>A0A1I2M0K6</accession>